<evidence type="ECO:0000313" key="3">
    <source>
        <dbReference type="Proteomes" id="UP000034492"/>
    </source>
</evidence>
<evidence type="ECO:0000313" key="2">
    <source>
        <dbReference type="EMBL" id="KKQ09064.1"/>
    </source>
</evidence>
<feature type="transmembrane region" description="Helical" evidence="1">
    <location>
        <begin position="43"/>
        <end position="61"/>
    </location>
</feature>
<feature type="transmembrane region" description="Helical" evidence="1">
    <location>
        <begin position="12"/>
        <end position="37"/>
    </location>
</feature>
<accession>A0A0G0HAE1</accession>
<gene>
    <name evidence="2" type="ORF">US19_C0017G0009</name>
</gene>
<keyword evidence="1" id="KW-1133">Transmembrane helix</keyword>
<sequence>MRFKLSKGQLRVISAVLSNLAAAWLASVIIVPGLFGVKSLTEAVFLLTYSFLFATLAIYLASKIEDNLP</sequence>
<proteinExistence type="predicted"/>
<comment type="caution">
    <text evidence="2">The sequence shown here is derived from an EMBL/GenBank/DDBJ whole genome shotgun (WGS) entry which is preliminary data.</text>
</comment>
<dbReference type="EMBL" id="LBSA01000017">
    <property type="protein sequence ID" value="KKQ09064.1"/>
    <property type="molecule type" value="Genomic_DNA"/>
</dbReference>
<name>A0A0G0HAE1_9BACT</name>
<dbReference type="AlphaFoldDB" id="A0A0G0HAE1"/>
<evidence type="ECO:0000256" key="1">
    <source>
        <dbReference type="SAM" id="Phobius"/>
    </source>
</evidence>
<keyword evidence="1" id="KW-0812">Transmembrane</keyword>
<reference evidence="2 3" key="1">
    <citation type="journal article" date="2015" name="Nature">
        <title>rRNA introns, odd ribosomes, and small enigmatic genomes across a large radiation of phyla.</title>
        <authorList>
            <person name="Brown C.T."/>
            <person name="Hug L.A."/>
            <person name="Thomas B.C."/>
            <person name="Sharon I."/>
            <person name="Castelle C.J."/>
            <person name="Singh A."/>
            <person name="Wilkins M.J."/>
            <person name="Williams K.H."/>
            <person name="Banfield J.F."/>
        </authorList>
    </citation>
    <scope>NUCLEOTIDE SEQUENCE [LARGE SCALE GENOMIC DNA]</scope>
</reference>
<dbReference type="Proteomes" id="UP000034492">
    <property type="component" value="Unassembled WGS sequence"/>
</dbReference>
<organism evidence="2 3">
    <name type="scientific">Candidatus Daviesbacteria bacterium GW2011_GWB1_36_5</name>
    <dbReference type="NCBI Taxonomy" id="1618426"/>
    <lineage>
        <taxon>Bacteria</taxon>
        <taxon>Candidatus Daviesiibacteriota</taxon>
    </lineage>
</organism>
<protein>
    <submittedName>
        <fullName evidence="2">Uncharacterized protein</fullName>
    </submittedName>
</protein>
<keyword evidence="1" id="KW-0472">Membrane</keyword>